<accession>A0ACB5R958</accession>
<dbReference type="EMBL" id="BROD01000001">
    <property type="protein sequence ID" value="GKX65715.1"/>
    <property type="molecule type" value="Genomic_DNA"/>
</dbReference>
<sequence>MKIKKFFKILVCLLLANIQTVTALEKPRESMNGYFINMKRDLLCLMLAYPEYIVDIEKVNADKVYLILKSGKKLIYDDKIVRNEEEKLNNGDLQDMMEQIYPMDRIDSVQPKSFNPGRIRVYPLFSEVYGNSQTQIEKQIEYVGNNGFSKNNGASLALKNVFKEINEVSKTTNIAAYVYPTCGAYNYRYVRGAGRLSAHAFGIAIDLKTNSADYWKWSKPETATKRISKYPQELIDIFERNNFIWGGKWGYFDIMHFEYRPEIILKGKYFGKSFNGDDTWYKGIDEKDDKIMNLIKLIDDKLQ</sequence>
<reference evidence="1" key="1">
    <citation type="journal article" date="2025" name="Int. J. Syst. Evol. Microbiol.">
        <title>Inconstantimicrobium mannanitabidum sp. nov., a novel member of the family Clostridiaceae isolated from anoxic soil under the treatment of reductive soil disinfestation.</title>
        <authorList>
            <person name="Ueki A."/>
            <person name="Tonouchi A."/>
            <person name="Honma S."/>
            <person name="Kaku N."/>
            <person name="Ueki K."/>
        </authorList>
    </citation>
    <scope>NUCLEOTIDE SEQUENCE</scope>
    <source>
        <strain evidence="1">TW13</strain>
    </source>
</reference>
<proteinExistence type="predicted"/>
<name>A0ACB5R958_9CLOT</name>
<gene>
    <name evidence="1" type="ORF">rsdtw13_09730</name>
</gene>
<comment type="caution">
    <text evidence="1">The sequence shown here is derived from an EMBL/GenBank/DDBJ whole genome shotgun (WGS) entry which is preliminary data.</text>
</comment>
<evidence type="ECO:0000313" key="1">
    <source>
        <dbReference type="EMBL" id="GKX65715.1"/>
    </source>
</evidence>
<dbReference type="Proteomes" id="UP001058074">
    <property type="component" value="Unassembled WGS sequence"/>
</dbReference>
<evidence type="ECO:0000313" key="2">
    <source>
        <dbReference type="Proteomes" id="UP001058074"/>
    </source>
</evidence>
<organism evidence="1 2">
    <name type="scientific">Inconstantimicrobium mannanitabidum</name>
    <dbReference type="NCBI Taxonomy" id="1604901"/>
    <lineage>
        <taxon>Bacteria</taxon>
        <taxon>Bacillati</taxon>
        <taxon>Bacillota</taxon>
        <taxon>Clostridia</taxon>
        <taxon>Eubacteriales</taxon>
        <taxon>Clostridiaceae</taxon>
        <taxon>Inconstantimicrobium</taxon>
    </lineage>
</organism>
<protein>
    <submittedName>
        <fullName evidence="1">Uncharacterized protein</fullName>
    </submittedName>
</protein>
<keyword evidence="2" id="KW-1185">Reference proteome</keyword>